<dbReference type="OrthoDB" id="412981at2759"/>
<evidence type="ECO:0000313" key="1">
    <source>
        <dbReference type="EMBL" id="GBP52035.1"/>
    </source>
</evidence>
<keyword evidence="2" id="KW-1185">Reference proteome</keyword>
<comment type="caution">
    <text evidence="1">The sequence shown here is derived from an EMBL/GenBank/DDBJ whole genome shotgun (WGS) entry which is preliminary data.</text>
</comment>
<reference evidence="1 2" key="1">
    <citation type="journal article" date="2019" name="Commun. Biol.">
        <title>The bagworm genome reveals a unique fibroin gene that provides high tensile strength.</title>
        <authorList>
            <person name="Kono N."/>
            <person name="Nakamura H."/>
            <person name="Ohtoshi R."/>
            <person name="Tomita M."/>
            <person name="Numata K."/>
            <person name="Arakawa K."/>
        </authorList>
    </citation>
    <scope>NUCLEOTIDE SEQUENCE [LARGE SCALE GENOMIC DNA]</scope>
</reference>
<protein>
    <submittedName>
        <fullName evidence="1">Uncharacterized protein</fullName>
    </submittedName>
</protein>
<dbReference type="SUPFAM" id="SSF56219">
    <property type="entry name" value="DNase I-like"/>
    <property type="match status" value="1"/>
</dbReference>
<evidence type="ECO:0000313" key="2">
    <source>
        <dbReference type="Proteomes" id="UP000299102"/>
    </source>
</evidence>
<dbReference type="EMBL" id="BGZK01000594">
    <property type="protein sequence ID" value="GBP52035.1"/>
    <property type="molecule type" value="Genomic_DNA"/>
</dbReference>
<proteinExistence type="predicted"/>
<organism evidence="1 2">
    <name type="scientific">Eumeta variegata</name>
    <name type="common">Bagworm moth</name>
    <name type="synonym">Eumeta japonica</name>
    <dbReference type="NCBI Taxonomy" id="151549"/>
    <lineage>
        <taxon>Eukaryota</taxon>
        <taxon>Metazoa</taxon>
        <taxon>Ecdysozoa</taxon>
        <taxon>Arthropoda</taxon>
        <taxon>Hexapoda</taxon>
        <taxon>Insecta</taxon>
        <taxon>Pterygota</taxon>
        <taxon>Neoptera</taxon>
        <taxon>Endopterygota</taxon>
        <taxon>Lepidoptera</taxon>
        <taxon>Glossata</taxon>
        <taxon>Ditrysia</taxon>
        <taxon>Tineoidea</taxon>
        <taxon>Psychidae</taxon>
        <taxon>Oiketicinae</taxon>
        <taxon>Eumeta</taxon>
    </lineage>
</organism>
<dbReference type="InterPro" id="IPR036691">
    <property type="entry name" value="Endo/exonu/phosph_ase_sf"/>
</dbReference>
<accession>A0A4C1WPI5</accession>
<dbReference type="AlphaFoldDB" id="A0A4C1WPI5"/>
<name>A0A4C1WPI5_EUMVA</name>
<gene>
    <name evidence="1" type="ORF">EVAR_97505_1</name>
</gene>
<sequence>MAAGEADGGPPNYYGWQGPIPSSVASTDTHPQRTSVIHIVLLGETKLRPRQELWLPNFFVYRRDEVSPRGIAYRCIAVLVRRDVVHGRLELPDFMHTRTLGIRVGSSGSELRLFAVYRPLALTSTLLISTQSSMTTFQQS</sequence>
<dbReference type="Proteomes" id="UP000299102">
    <property type="component" value="Unassembled WGS sequence"/>
</dbReference>